<dbReference type="PANTHER" id="PTHR12974:SF36">
    <property type="entry name" value="POLYNUCLEOTIDE ADENYLYLTRANSFERASE"/>
    <property type="match status" value="1"/>
</dbReference>
<dbReference type="SMART" id="SM01153">
    <property type="entry name" value="DUF1693"/>
    <property type="match status" value="1"/>
</dbReference>
<evidence type="ECO:0000256" key="4">
    <source>
        <dbReference type="ARBA" id="ARBA00047933"/>
    </source>
</evidence>
<name>A0A818Q7C1_9BILA</name>
<comment type="caution">
    <text evidence="6">The sequence shown here is derived from an EMBL/GenBank/DDBJ whole genome shotgun (WGS) entry which is preliminary data.</text>
</comment>
<gene>
    <name evidence="6" type="ORF">FNK824_LOCUS5126</name>
</gene>
<dbReference type="PANTHER" id="PTHR12974">
    <property type="entry name" value="PRION-LIKE- Q/N-RICH -DOMAIN-BEARING PROTEIN PROTEIN 44"/>
    <property type="match status" value="1"/>
</dbReference>
<feature type="region of interest" description="Disordered" evidence="5">
    <location>
        <begin position="391"/>
        <end position="413"/>
    </location>
</feature>
<dbReference type="GO" id="GO:1990817">
    <property type="term" value="F:poly(A) RNA polymerase activity"/>
    <property type="evidence" value="ECO:0007669"/>
    <property type="project" value="UniProtKB-EC"/>
</dbReference>
<dbReference type="InterPro" id="IPR012937">
    <property type="entry name" value="TET5"/>
</dbReference>
<dbReference type="AlphaFoldDB" id="A0A818Q7C1"/>
<accession>A0A818Q7C1</accession>
<comment type="catalytic activity">
    <reaction evidence="4">
        <text>RNA(n) + ATP = RNA(n)-3'-adenine ribonucleotide + diphosphate</text>
        <dbReference type="Rhea" id="RHEA:11332"/>
        <dbReference type="Rhea" id="RHEA-COMP:14527"/>
        <dbReference type="Rhea" id="RHEA-COMP:17347"/>
        <dbReference type="ChEBI" id="CHEBI:30616"/>
        <dbReference type="ChEBI" id="CHEBI:33019"/>
        <dbReference type="ChEBI" id="CHEBI:140395"/>
        <dbReference type="ChEBI" id="CHEBI:173115"/>
        <dbReference type="EC" id="2.7.7.19"/>
    </reaction>
    <physiologicalReaction direction="left-to-right" evidence="4">
        <dbReference type="Rhea" id="RHEA:11333"/>
    </physiologicalReaction>
</comment>
<feature type="region of interest" description="Disordered" evidence="5">
    <location>
        <begin position="680"/>
        <end position="716"/>
    </location>
</feature>
<feature type="compositionally biased region" description="Polar residues" evidence="5">
    <location>
        <begin position="680"/>
        <end position="708"/>
    </location>
</feature>
<dbReference type="Proteomes" id="UP000663874">
    <property type="component" value="Unassembled WGS sequence"/>
</dbReference>
<dbReference type="EMBL" id="CAJOBE010000399">
    <property type="protein sequence ID" value="CAF3635018.1"/>
    <property type="molecule type" value="Genomic_DNA"/>
</dbReference>
<feature type="compositionally biased region" description="Acidic residues" evidence="5">
    <location>
        <begin position="391"/>
        <end position="403"/>
    </location>
</feature>
<dbReference type="EC" id="2.7.7.19" evidence="2"/>
<dbReference type="GO" id="GO:0003723">
    <property type="term" value="F:RNA binding"/>
    <property type="evidence" value="ECO:0007669"/>
    <property type="project" value="TreeGrafter"/>
</dbReference>
<feature type="compositionally biased region" description="Low complexity" evidence="5">
    <location>
        <begin position="9"/>
        <end position="21"/>
    </location>
</feature>
<feature type="compositionally biased region" description="Low complexity" evidence="5">
    <location>
        <begin position="635"/>
        <end position="657"/>
    </location>
</feature>
<evidence type="ECO:0000313" key="7">
    <source>
        <dbReference type="Proteomes" id="UP000663874"/>
    </source>
</evidence>
<evidence type="ECO:0000256" key="2">
    <source>
        <dbReference type="ARBA" id="ARBA00012388"/>
    </source>
</evidence>
<evidence type="ECO:0000313" key="6">
    <source>
        <dbReference type="EMBL" id="CAF3635018.1"/>
    </source>
</evidence>
<dbReference type="GO" id="GO:0048255">
    <property type="term" value="P:mRNA stabilization"/>
    <property type="evidence" value="ECO:0007669"/>
    <property type="project" value="TreeGrafter"/>
</dbReference>
<sequence length="716" mass="83114">MHVSHTSLNSNNNNNNNNNNNTKFYLTCEQTDKLKHILDRSIPICSSPPSSFPTLNLTPRYFLRQVLYKLKEYSIDITSIRLNGGAASYVLVNDSNFVYRDIDILIHIKTPLSSEQKTTLFSSNNEPYLCDVWTIIKYTICSCLLEHITNIKTSEQQSQQYTHHYLSTILDAYAKKNIKISSEQDSWALLSLQNYSGQNLELKFVEHLKRQWQFSVDSFQINLEPLLYEKQINNYSNRNLSHIYNCSSISSITKTIKTKNLIIDAINGLTIIKKDYDNNDERNDLKNSNEKNCHQNNFLLTSTSPLRFGFFTPSSSPNTIEQENNIECRTLATITTISTLNNNTNSNNNNSIFESRRRLSKASTSTLNEESTDTSLQFHLSLNDDIDDGIVSDADDSANEDDDQVFRTPVDTNSAPPSPATIIAIDMSSSPLVIEVYSGYKDLHQALDHLNKKLIATYAPETMRGGGLLKYCDLLAQNYEVHDPTDMFRMQRYMCSRFFIDYKTIPEQMHVITQYVVTHFLPLSMTNIDQTTNSVLYYQNNNQENIKTSYMQNNNNNNNQNNIINVRLCLLFFDHLSNVIQQSTVCLTHHDKEATLININHLKECYHYKYEYLFIDDNYHHQRYHSQHPHHYHHCSSSSSNSSRSSSPSSSSSNSYRYYRHNHNQRHQNSHYRHHNLQRQTTNSLSYHHGSRNYSNDFHTNQQLLTNHHYQRRHQS</sequence>
<feature type="region of interest" description="Disordered" evidence="5">
    <location>
        <begin position="629"/>
        <end position="657"/>
    </location>
</feature>
<organism evidence="6 7">
    <name type="scientific">Rotaria sordida</name>
    <dbReference type="NCBI Taxonomy" id="392033"/>
    <lineage>
        <taxon>Eukaryota</taxon>
        <taxon>Metazoa</taxon>
        <taxon>Spiralia</taxon>
        <taxon>Gnathifera</taxon>
        <taxon>Rotifera</taxon>
        <taxon>Eurotatoria</taxon>
        <taxon>Bdelloidea</taxon>
        <taxon>Philodinida</taxon>
        <taxon>Philodinidae</taxon>
        <taxon>Rotaria</taxon>
    </lineage>
</organism>
<reference evidence="6" key="1">
    <citation type="submission" date="2021-02" db="EMBL/GenBank/DDBJ databases">
        <authorList>
            <person name="Nowell W R."/>
        </authorList>
    </citation>
    <scope>NUCLEOTIDE SEQUENCE</scope>
</reference>
<protein>
    <recommendedName>
        <fullName evidence="2">polynucleotide adenylyltransferase</fullName>
        <ecNumber evidence="2">2.7.7.19</ecNumber>
    </recommendedName>
</protein>
<evidence type="ECO:0000256" key="3">
    <source>
        <dbReference type="ARBA" id="ARBA00022679"/>
    </source>
</evidence>
<evidence type="ECO:0000256" key="1">
    <source>
        <dbReference type="ARBA" id="ARBA00007631"/>
    </source>
</evidence>
<feature type="region of interest" description="Disordered" evidence="5">
    <location>
        <begin position="1"/>
        <end position="22"/>
    </location>
</feature>
<dbReference type="Pfam" id="PF07984">
    <property type="entry name" value="NTP_transf_7"/>
    <property type="match status" value="2"/>
</dbReference>
<comment type="similarity">
    <text evidence="1">Belongs to the TENT family.</text>
</comment>
<evidence type="ECO:0000256" key="5">
    <source>
        <dbReference type="SAM" id="MobiDB-lite"/>
    </source>
</evidence>
<proteinExistence type="inferred from homology"/>
<keyword evidence="3" id="KW-0808">Transferase</keyword>